<feature type="region of interest" description="Disordered" evidence="1">
    <location>
        <begin position="321"/>
        <end position="341"/>
    </location>
</feature>
<name>A0ABR3G6G1_9PEZI</name>
<reference evidence="2 3" key="1">
    <citation type="submission" date="2024-02" db="EMBL/GenBank/DDBJ databases">
        <title>Discinaceae phylogenomics.</title>
        <authorList>
            <person name="Dirks A.C."/>
            <person name="James T.Y."/>
        </authorList>
    </citation>
    <scope>NUCLEOTIDE SEQUENCE [LARGE SCALE GENOMIC DNA]</scope>
    <source>
        <strain evidence="2 3">ACD0624</strain>
    </source>
</reference>
<dbReference type="EMBL" id="JBBBZM010000268">
    <property type="protein sequence ID" value="KAL0631302.1"/>
    <property type="molecule type" value="Genomic_DNA"/>
</dbReference>
<feature type="compositionally biased region" description="Low complexity" evidence="1">
    <location>
        <begin position="280"/>
        <end position="294"/>
    </location>
</feature>
<feature type="region of interest" description="Disordered" evidence="1">
    <location>
        <begin position="261"/>
        <end position="294"/>
    </location>
</feature>
<comment type="caution">
    <text evidence="2">The sequence shown here is derived from an EMBL/GenBank/DDBJ whole genome shotgun (WGS) entry which is preliminary data.</text>
</comment>
<dbReference type="Proteomes" id="UP001447188">
    <property type="component" value="Unassembled WGS sequence"/>
</dbReference>
<dbReference type="SUPFAM" id="SSF52954">
    <property type="entry name" value="Class II aaRS ABD-related"/>
    <property type="match status" value="1"/>
</dbReference>
<evidence type="ECO:0000313" key="3">
    <source>
        <dbReference type="Proteomes" id="UP001447188"/>
    </source>
</evidence>
<evidence type="ECO:0000256" key="1">
    <source>
        <dbReference type="SAM" id="MobiDB-lite"/>
    </source>
</evidence>
<feature type="compositionally biased region" description="Low complexity" evidence="1">
    <location>
        <begin position="322"/>
        <end position="341"/>
    </location>
</feature>
<evidence type="ECO:0000313" key="2">
    <source>
        <dbReference type="EMBL" id="KAL0631302.1"/>
    </source>
</evidence>
<proteinExistence type="predicted"/>
<organism evidence="2 3">
    <name type="scientific">Discina gigas</name>
    <dbReference type="NCBI Taxonomy" id="1032678"/>
    <lineage>
        <taxon>Eukaryota</taxon>
        <taxon>Fungi</taxon>
        <taxon>Dikarya</taxon>
        <taxon>Ascomycota</taxon>
        <taxon>Pezizomycotina</taxon>
        <taxon>Pezizomycetes</taxon>
        <taxon>Pezizales</taxon>
        <taxon>Discinaceae</taxon>
        <taxon>Discina</taxon>
    </lineage>
</organism>
<sequence>MDAWHRFLLSKHMGLSNFWIPHLARPPFDMNKGRQSEAVKCTLKFQSPREIPDLPLQQKPIHRVELLVVLALRIMVAPCHLADVGALRSVEVGVTLPIVALIVVEIPVNVITSTQPADLHLHQGIGLVMTIAHITVNVHARRLADTVLVHVLPNQWKNYLEEILEKSRKFRPLLQTNLIAFKERGLSFDTVFVNPRIPLGPVVKQQILEGVQAVVFLSRQMQQESKISIQVFDRRGAGEATFDQYDSLEPHIAAELVVRSKQAHVPPPPPPQVPNYGYGMHPQQQQPHQQQPMIQQSAIPNLANVLGSLDPSTLGKLLSNLQQQQQQQQPMHQHHQQQAPVLQTQQPQLGADLAALLSRPQQTQHHNPGNPYGVPNQAYGSNAGLAALISQGSQQANVQIPQQGQAPGQMQAIMDELARWNSNQGQS</sequence>
<gene>
    <name evidence="2" type="primary">NAB3_2</name>
    <name evidence="2" type="ORF">Q9L58_009833</name>
</gene>
<keyword evidence="3" id="KW-1185">Reference proteome</keyword>
<accession>A0ABR3G6G1</accession>
<protein>
    <submittedName>
        <fullName evidence="2">Nuclear polyadenylated RNA-binding protein 3</fullName>
    </submittedName>
</protein>